<comment type="subunit">
    <text evidence="8">Homodimer.</text>
</comment>
<dbReference type="InterPro" id="IPR036291">
    <property type="entry name" value="NAD(P)-bd_dom_sf"/>
</dbReference>
<comment type="pathway">
    <text evidence="1 8">Metabolic intermediate biosynthesis; chorismate biosynthesis; chorismate from D-erythrose 4-phosphate and phosphoenolpyruvate: step 4/7.</text>
</comment>
<dbReference type="Gene3D" id="3.40.50.720">
    <property type="entry name" value="NAD(P)-binding Rossmann-like Domain"/>
    <property type="match status" value="1"/>
</dbReference>
<keyword evidence="2 8" id="KW-0028">Amino-acid biosynthesis</keyword>
<evidence type="ECO:0000256" key="5">
    <source>
        <dbReference type="ARBA" id="ARBA00051639"/>
    </source>
</evidence>
<evidence type="ECO:0000256" key="8">
    <source>
        <dbReference type="HAMAP-Rule" id="MF_00222"/>
    </source>
</evidence>
<dbReference type="Pfam" id="PF08501">
    <property type="entry name" value="Shikimate_dh_N"/>
    <property type="match status" value="1"/>
</dbReference>
<gene>
    <name evidence="8" type="primary">aroE</name>
    <name evidence="11" type="ORF">CWO92_05020</name>
</gene>
<comment type="catalytic activity">
    <reaction evidence="5">
        <text>L-quinate + NAD(+) = 3-dehydroquinate + NADH + H(+)</text>
        <dbReference type="Rhea" id="RHEA:22364"/>
        <dbReference type="ChEBI" id="CHEBI:15378"/>
        <dbReference type="ChEBI" id="CHEBI:29751"/>
        <dbReference type="ChEBI" id="CHEBI:32364"/>
        <dbReference type="ChEBI" id="CHEBI:57540"/>
        <dbReference type="ChEBI" id="CHEBI:57945"/>
        <dbReference type="EC" id="1.1.1.24"/>
    </reaction>
</comment>
<feature type="active site" description="Proton acceptor" evidence="8">
    <location>
        <position position="79"/>
    </location>
</feature>
<dbReference type="Gene3D" id="3.40.50.10860">
    <property type="entry name" value="Leucine Dehydrogenase, chain A, domain 1"/>
    <property type="match status" value="1"/>
</dbReference>
<dbReference type="PANTHER" id="PTHR21089">
    <property type="entry name" value="SHIKIMATE DEHYDROGENASE"/>
    <property type="match status" value="1"/>
</dbReference>
<feature type="binding site" evidence="8">
    <location>
        <position position="244"/>
    </location>
    <ligand>
        <name>NADP(+)</name>
        <dbReference type="ChEBI" id="CHEBI:58349"/>
    </ligand>
</feature>
<feature type="binding site" evidence="8">
    <location>
        <begin position="139"/>
        <end position="143"/>
    </location>
    <ligand>
        <name>NADP(+)</name>
        <dbReference type="ChEBI" id="CHEBI:58349"/>
    </ligand>
</feature>
<dbReference type="InterPro" id="IPR022893">
    <property type="entry name" value="Shikimate_DH_fam"/>
</dbReference>
<dbReference type="GO" id="GO:0009073">
    <property type="term" value="P:aromatic amino acid family biosynthetic process"/>
    <property type="evidence" value="ECO:0007669"/>
    <property type="project" value="UniProtKB-KW"/>
</dbReference>
<feature type="binding site" evidence="8">
    <location>
        <position position="267"/>
    </location>
    <ligand>
        <name>NADP(+)</name>
        <dbReference type="ChEBI" id="CHEBI:58349"/>
    </ligand>
</feature>
<dbReference type="UniPathway" id="UPA00053">
    <property type="reaction ID" value="UER00087"/>
</dbReference>
<comment type="catalytic activity">
    <reaction evidence="6">
        <text>shikimate + NAD(+) = 3-dehydroshikimate + NADH + H(+)</text>
        <dbReference type="Rhea" id="RHEA:17741"/>
        <dbReference type="ChEBI" id="CHEBI:15378"/>
        <dbReference type="ChEBI" id="CHEBI:16630"/>
        <dbReference type="ChEBI" id="CHEBI:36208"/>
        <dbReference type="ChEBI" id="CHEBI:57540"/>
        <dbReference type="ChEBI" id="CHEBI:57945"/>
    </reaction>
</comment>
<feature type="binding site" evidence="8">
    <location>
        <position position="91"/>
    </location>
    <ligand>
        <name>NADP(+)</name>
        <dbReference type="ChEBI" id="CHEBI:58349"/>
    </ligand>
</feature>
<evidence type="ECO:0000256" key="4">
    <source>
        <dbReference type="ARBA" id="ARBA00023141"/>
    </source>
</evidence>
<feature type="binding site" evidence="8">
    <location>
        <begin position="28"/>
        <end position="30"/>
    </location>
    <ligand>
        <name>shikimate</name>
        <dbReference type="ChEBI" id="CHEBI:36208"/>
    </ligand>
</feature>
<dbReference type="OrthoDB" id="9792692at2"/>
<dbReference type="SUPFAM" id="SSF51735">
    <property type="entry name" value="NAD(P)-binding Rossmann-fold domains"/>
    <property type="match status" value="1"/>
</dbReference>
<dbReference type="InterPro" id="IPR046346">
    <property type="entry name" value="Aminoacid_DH-like_N_sf"/>
</dbReference>
<comment type="caution">
    <text evidence="8">Lacks conserved residue(s) required for the propagation of feature annotation.</text>
</comment>
<dbReference type="PANTHER" id="PTHR21089:SF1">
    <property type="entry name" value="BIFUNCTIONAL 3-DEHYDROQUINATE DEHYDRATASE_SHIKIMATE DEHYDROGENASE, CHLOROPLASTIC"/>
    <property type="match status" value="1"/>
</dbReference>
<dbReference type="GO" id="GO:0019632">
    <property type="term" value="P:shikimate metabolic process"/>
    <property type="evidence" value="ECO:0007669"/>
    <property type="project" value="TreeGrafter"/>
</dbReference>
<dbReference type="GO" id="GO:0030266">
    <property type="term" value="F:quinate 3-dehydrogenase (NAD+) activity"/>
    <property type="evidence" value="ECO:0007669"/>
    <property type="project" value="UniProtKB-EC"/>
</dbReference>
<evidence type="ECO:0000256" key="2">
    <source>
        <dbReference type="ARBA" id="ARBA00022605"/>
    </source>
</evidence>
<evidence type="ECO:0000256" key="1">
    <source>
        <dbReference type="ARBA" id="ARBA00004871"/>
    </source>
</evidence>
<name>A0A2N3LPB5_9BACI</name>
<proteinExistence type="inferred from homology"/>
<keyword evidence="4 8" id="KW-0057">Aromatic amino acid biosynthesis</keyword>
<comment type="similarity">
    <text evidence="8">Belongs to the shikimate dehydrogenase family.</text>
</comment>
<comment type="caution">
    <text evidence="11">The sequence shown here is derived from an EMBL/GenBank/DDBJ whole genome shotgun (WGS) entry which is preliminary data.</text>
</comment>
<evidence type="ECO:0000313" key="12">
    <source>
        <dbReference type="Proteomes" id="UP000233440"/>
    </source>
</evidence>
<feature type="domain" description="Shikimate dehydrogenase substrate binding N-terminal" evidence="9">
    <location>
        <begin position="20"/>
        <end position="102"/>
    </location>
</feature>
<dbReference type="CDD" id="cd01065">
    <property type="entry name" value="NAD_bind_Shikimate_DH"/>
    <property type="match status" value="1"/>
</dbReference>
<evidence type="ECO:0000259" key="10">
    <source>
        <dbReference type="Pfam" id="PF18317"/>
    </source>
</evidence>
<sequence length="298" mass="32511">MANYEKNLGKIDGRTKLVGLLATPIGHSLSPQMHNLGYTLLGINYAYLAFEVGNDTLKEAVEGMKALGVAGFNVSMPNKMEILPYLDELDDSAKYARASNTVVNRDGKLIGYNTDGLGYVKNLEQQGVDLKGQKITLVGSGGVATPIAIQLAQSGIQELNIFARNDKFFQNAEENVNYINNEMKSFGVKANILPLEDKDRFRKEVAESAVLANGTSLGMKPLDQLSIVDDTLDVLRKDLVVTDVVYNPQKTKLLKQAEEAGATAINGLGMMLWQGALGFKLFTGEDMPIDDIRKIMFG</sequence>
<dbReference type="EC" id="1.1.1.25" evidence="8"/>
<keyword evidence="12" id="KW-1185">Reference proteome</keyword>
<dbReference type="FunFam" id="3.40.50.720:FF:000086">
    <property type="entry name" value="Quinate/shikimate dehydrogenase"/>
    <property type="match status" value="1"/>
</dbReference>
<feature type="binding site" evidence="8">
    <location>
        <position position="274"/>
    </location>
    <ligand>
        <name>shikimate</name>
        <dbReference type="ChEBI" id="CHEBI:36208"/>
    </ligand>
</feature>
<dbReference type="SUPFAM" id="SSF53223">
    <property type="entry name" value="Aminoacid dehydrogenase-like, N-terminal domain"/>
    <property type="match status" value="1"/>
</dbReference>
<dbReference type="GO" id="GO:0009423">
    <property type="term" value="P:chorismate biosynthetic process"/>
    <property type="evidence" value="ECO:0007669"/>
    <property type="project" value="UniProtKB-UniRule"/>
</dbReference>
<comment type="function">
    <text evidence="8">Involved in the biosynthesis of the chorismate, which leads to the biosynthesis of aromatic amino acids. Catalyzes the reversible NADPH linked reduction of 3-dehydroshikimate (DHSA) to yield shikimate (SA).</text>
</comment>
<feature type="binding site" evidence="8">
    <location>
        <position position="115"/>
    </location>
    <ligand>
        <name>shikimate</name>
        <dbReference type="ChEBI" id="CHEBI:36208"/>
    </ligand>
</feature>
<protein>
    <recommendedName>
        <fullName evidence="8">Shikimate dehydrogenase (NADP(+))</fullName>
        <shortName evidence="8">SDH</shortName>
        <ecNumber evidence="8">1.1.1.25</ecNumber>
    </recommendedName>
</protein>
<dbReference type="InterPro" id="IPR013708">
    <property type="entry name" value="Shikimate_DH-bd_N"/>
</dbReference>
<keyword evidence="8" id="KW-0521">NADP</keyword>
<feature type="binding site" evidence="8">
    <location>
        <position position="246"/>
    </location>
    <ligand>
        <name>shikimate</name>
        <dbReference type="ChEBI" id="CHEBI:36208"/>
    </ligand>
</feature>
<dbReference type="GO" id="GO:0008652">
    <property type="term" value="P:amino acid biosynthetic process"/>
    <property type="evidence" value="ECO:0007669"/>
    <property type="project" value="UniProtKB-KW"/>
</dbReference>
<keyword evidence="3 8" id="KW-0560">Oxidoreductase</keyword>
<feature type="binding site" evidence="8">
    <location>
        <position position="75"/>
    </location>
    <ligand>
        <name>shikimate</name>
        <dbReference type="ChEBI" id="CHEBI:36208"/>
    </ligand>
</feature>
<dbReference type="HAMAP" id="MF_00222">
    <property type="entry name" value="Shikimate_DH_AroE"/>
    <property type="match status" value="1"/>
</dbReference>
<evidence type="ECO:0000256" key="3">
    <source>
        <dbReference type="ARBA" id="ARBA00023002"/>
    </source>
</evidence>
<dbReference type="EMBL" id="PIQO01000002">
    <property type="protein sequence ID" value="PKR86458.1"/>
    <property type="molecule type" value="Genomic_DNA"/>
</dbReference>
<comment type="pathway">
    <text evidence="7">Aromatic compound metabolism; 3,4-dihydroxybenzoate biosynthesis; 3-dehydroquinate from D-quinate (NAD(+) route).</text>
</comment>
<organism evidence="11 12">
    <name type="scientific">Heyndrickxia camelliae</name>
    <dbReference type="NCBI Taxonomy" id="1707093"/>
    <lineage>
        <taxon>Bacteria</taxon>
        <taxon>Bacillati</taxon>
        <taxon>Bacillota</taxon>
        <taxon>Bacilli</taxon>
        <taxon>Bacillales</taxon>
        <taxon>Bacillaceae</taxon>
        <taxon>Heyndrickxia</taxon>
    </lineage>
</organism>
<feature type="domain" description="SDH C-terminal" evidence="10">
    <location>
        <begin position="267"/>
        <end position="295"/>
    </location>
</feature>
<evidence type="ECO:0000256" key="6">
    <source>
        <dbReference type="ARBA" id="ARBA00052329"/>
    </source>
</evidence>
<evidence type="ECO:0000259" key="9">
    <source>
        <dbReference type="Pfam" id="PF08501"/>
    </source>
</evidence>
<accession>A0A2N3LPB5</accession>
<feature type="binding site" evidence="8">
    <location>
        <position position="100"/>
    </location>
    <ligand>
        <name>shikimate</name>
        <dbReference type="ChEBI" id="CHEBI:36208"/>
    </ligand>
</feature>
<comment type="catalytic activity">
    <reaction evidence="8">
        <text>shikimate + NADP(+) = 3-dehydroshikimate + NADPH + H(+)</text>
        <dbReference type="Rhea" id="RHEA:17737"/>
        <dbReference type="ChEBI" id="CHEBI:15378"/>
        <dbReference type="ChEBI" id="CHEBI:16630"/>
        <dbReference type="ChEBI" id="CHEBI:36208"/>
        <dbReference type="ChEBI" id="CHEBI:57783"/>
        <dbReference type="ChEBI" id="CHEBI:58349"/>
        <dbReference type="EC" id="1.1.1.25"/>
    </reaction>
</comment>
<dbReference type="GO" id="GO:0004764">
    <property type="term" value="F:shikimate 3-dehydrogenase (NADP+) activity"/>
    <property type="evidence" value="ECO:0007669"/>
    <property type="project" value="UniProtKB-UniRule"/>
</dbReference>
<dbReference type="InterPro" id="IPR041121">
    <property type="entry name" value="SDH_C"/>
</dbReference>
<dbReference type="Pfam" id="PF18317">
    <property type="entry name" value="SDH_C"/>
    <property type="match status" value="1"/>
</dbReference>
<dbReference type="AlphaFoldDB" id="A0A2N3LPB5"/>
<dbReference type="RefSeq" id="WP_101353096.1">
    <property type="nucleotide sequence ID" value="NZ_PIQO01000002.1"/>
</dbReference>
<dbReference type="GO" id="GO:0052734">
    <property type="term" value="F:shikimate 3-dehydrogenase (NAD+) activity"/>
    <property type="evidence" value="ECO:0007669"/>
    <property type="project" value="RHEA"/>
</dbReference>
<reference evidence="11 12" key="1">
    <citation type="submission" date="2017-11" db="EMBL/GenBank/DDBJ databases">
        <title>Bacillus camelliae sp. nov., isolated from pu'er tea.</title>
        <authorList>
            <person name="Niu L."/>
        </authorList>
    </citation>
    <scope>NUCLEOTIDE SEQUENCE [LARGE SCALE GENOMIC DNA]</scope>
    <source>
        <strain evidence="11 12">7578-1</strain>
    </source>
</reference>
<evidence type="ECO:0000256" key="7">
    <source>
        <dbReference type="ARBA" id="ARBA00060613"/>
    </source>
</evidence>
<evidence type="ECO:0000313" key="11">
    <source>
        <dbReference type="EMBL" id="PKR86458.1"/>
    </source>
</evidence>
<dbReference type="Proteomes" id="UP000233440">
    <property type="component" value="Unassembled WGS sequence"/>
</dbReference>